<comment type="caution">
    <text evidence="4">The sequence shown here is derived from an EMBL/GenBank/DDBJ whole genome shotgun (WGS) entry which is preliminary data.</text>
</comment>
<dbReference type="OrthoDB" id="5946976at2759"/>
<dbReference type="Gene3D" id="3.40.710.10">
    <property type="entry name" value="DD-peptidase/beta-lactamase superfamily"/>
    <property type="match status" value="1"/>
</dbReference>
<proteinExistence type="predicted"/>
<accession>F9F810</accession>
<evidence type="ECO:0000313" key="4">
    <source>
        <dbReference type="EMBL" id="EGU86928.1"/>
    </source>
</evidence>
<evidence type="ECO:0000259" key="3">
    <source>
        <dbReference type="Pfam" id="PF12756"/>
    </source>
</evidence>
<organism evidence="4">
    <name type="scientific">Fusarium oxysporum (strain Fo5176)</name>
    <name type="common">Fusarium vascular wilt</name>
    <dbReference type="NCBI Taxonomy" id="660025"/>
    <lineage>
        <taxon>Eukaryota</taxon>
        <taxon>Fungi</taxon>
        <taxon>Dikarya</taxon>
        <taxon>Ascomycota</taxon>
        <taxon>Pezizomycotina</taxon>
        <taxon>Sordariomycetes</taxon>
        <taxon>Hypocreomycetidae</taxon>
        <taxon>Hypocreales</taxon>
        <taxon>Nectriaceae</taxon>
        <taxon>Fusarium</taxon>
        <taxon>Fusarium oxysporum species complex</taxon>
    </lineage>
</organism>
<protein>
    <recommendedName>
        <fullName evidence="5">Beta-lactamase-related domain-containing protein</fullName>
    </recommendedName>
</protein>
<dbReference type="EMBL" id="AFQF01000765">
    <property type="protein sequence ID" value="EGU86928.1"/>
    <property type="molecule type" value="Genomic_DNA"/>
</dbReference>
<dbReference type="InterPro" id="IPR001466">
    <property type="entry name" value="Beta-lactam-related"/>
</dbReference>
<feature type="compositionally biased region" description="Basic and acidic residues" evidence="1">
    <location>
        <begin position="386"/>
        <end position="395"/>
    </location>
</feature>
<dbReference type="Pfam" id="PF00144">
    <property type="entry name" value="Beta-lactamase"/>
    <property type="match status" value="1"/>
</dbReference>
<dbReference type="PaxDb" id="5507-FOXG_10409P0"/>
<dbReference type="SUPFAM" id="SSF56601">
    <property type="entry name" value="beta-lactamase/transpeptidase-like"/>
    <property type="match status" value="1"/>
</dbReference>
<feature type="domain" description="ZN622/Rei1/Reh1 zinc finger C2H2-type" evidence="3">
    <location>
        <begin position="425"/>
        <end position="505"/>
    </location>
</feature>
<sequence length="613" mass="69248">MGDLPHLSDHIGSFSLSSIHPADPAYTPLLYRLREETFQNRTTQVRHGSYLRRFTQDTSFNIAEAIKENSGIDLNNFMRRYGLTGCVVVQNGAIKLEEYRHGNSQASRNDVQSVTKSFVATALAIAQQEGKLCVNDPVSRHVEELRGTAWADVPLLALSSMSSGVVEQSEEERPADVPNPMYATELYPQTDTEAVINWLKTSRKVAEPWEEFHYYNPNYYVLSTAISRATGEPLNEYISRTIWDPAGMQYDGYIRTTGAGHVDGHGGLSITLTDMARFGCFILESFRDGGKGPNVPPGWFQDISDAKNSVGARALQPDNFVSNFGYESGWWTTGRADKEYKMGDDGAFAAIVFTISPSINMQLGKPWCSTCCVHFNAFEEHREHSKSEEQSKFDIESWNEPSDERPGGESELYQVEAPEFLEELCLFCRHRSSTFDENIAHMKTCHSSTIPTLKSHGIEPITVARYLHRIIFGCYECISRGKQRRMLEGIQHHMVSKNHCHFQMTCEITRICKNEESYNAQESRQSQETQLIRSTYASHNDRTIIQRPTLPTPAEVLCCESTGDNHHMYKEKQQECCIFGNSQVAVTEMETPEMGGDHTEATQQPHRAFHEAV</sequence>
<evidence type="ECO:0008006" key="5">
    <source>
        <dbReference type="Google" id="ProtNLM"/>
    </source>
</evidence>
<evidence type="ECO:0000259" key="2">
    <source>
        <dbReference type="Pfam" id="PF00144"/>
    </source>
</evidence>
<feature type="domain" description="Beta-lactamase-related" evidence="2">
    <location>
        <begin position="87"/>
        <end position="333"/>
    </location>
</feature>
<feature type="region of interest" description="Disordered" evidence="1">
    <location>
        <begin position="593"/>
        <end position="613"/>
    </location>
</feature>
<dbReference type="InterPro" id="IPR012338">
    <property type="entry name" value="Beta-lactam/transpept-like"/>
</dbReference>
<name>F9F810_FUSOF</name>
<dbReference type="AlphaFoldDB" id="F9F810"/>
<reference evidence="4" key="1">
    <citation type="journal article" date="2012" name="Mol. Plant Microbe Interact.">
        <title>A highly conserved effector in Fusarium oxysporum is required for full virulence on Arabidopsis.</title>
        <authorList>
            <person name="Thatcher L.F."/>
            <person name="Gardiner D.M."/>
            <person name="Kazan K."/>
            <person name="Manners J."/>
        </authorList>
    </citation>
    <scope>NUCLEOTIDE SEQUENCE [LARGE SCALE GENOMIC DNA]</scope>
    <source>
        <strain evidence="4">Fo5176</strain>
    </source>
</reference>
<feature type="region of interest" description="Disordered" evidence="1">
    <location>
        <begin position="386"/>
        <end position="410"/>
    </location>
</feature>
<evidence type="ECO:0000256" key="1">
    <source>
        <dbReference type="SAM" id="MobiDB-lite"/>
    </source>
</evidence>
<dbReference type="PANTHER" id="PTHR43283">
    <property type="entry name" value="BETA-LACTAMASE-RELATED"/>
    <property type="match status" value="1"/>
</dbReference>
<dbReference type="Pfam" id="PF12756">
    <property type="entry name" value="zf-C2H2_2"/>
    <property type="match status" value="1"/>
</dbReference>
<dbReference type="InterPro" id="IPR041661">
    <property type="entry name" value="ZN622/Rei1/Reh1_Znf-C2H2"/>
</dbReference>
<gene>
    <name evidence="4" type="ORF">FOXB_02535</name>
</gene>
<dbReference type="PANTHER" id="PTHR43283:SF7">
    <property type="entry name" value="BETA-LACTAMASE-RELATED DOMAIN-CONTAINING PROTEIN"/>
    <property type="match status" value="1"/>
</dbReference>
<dbReference type="InterPro" id="IPR050789">
    <property type="entry name" value="Diverse_Enzym_Activities"/>
</dbReference>
<dbReference type="STRING" id="660025.F9F810"/>